<dbReference type="AlphaFoldDB" id="A0A0F9GWK1"/>
<evidence type="ECO:0000313" key="1">
    <source>
        <dbReference type="EMBL" id="KKM03149.1"/>
    </source>
</evidence>
<name>A0A0F9GWK1_9ZZZZ</name>
<sequence>MAIDIRNINPSFNNPADLSEYGRMGGGQWYYSHNSPGTKWFNEVSNDAGWTVDFNLTVNGVTNSEMVFNEDPTKGIGIYINDGTRKETISFLTQEVIFKNINKRVVFDTTLET</sequence>
<proteinExistence type="predicted"/>
<comment type="caution">
    <text evidence="1">The sequence shown here is derived from an EMBL/GenBank/DDBJ whole genome shotgun (WGS) entry which is preliminary data.</text>
</comment>
<gene>
    <name evidence="1" type="ORF">LCGC14_1777300</name>
</gene>
<accession>A0A0F9GWK1</accession>
<dbReference type="EMBL" id="LAZR01016752">
    <property type="protein sequence ID" value="KKM03149.1"/>
    <property type="molecule type" value="Genomic_DNA"/>
</dbReference>
<reference evidence="1" key="1">
    <citation type="journal article" date="2015" name="Nature">
        <title>Complex archaea that bridge the gap between prokaryotes and eukaryotes.</title>
        <authorList>
            <person name="Spang A."/>
            <person name="Saw J.H."/>
            <person name="Jorgensen S.L."/>
            <person name="Zaremba-Niedzwiedzka K."/>
            <person name="Martijn J."/>
            <person name="Lind A.E."/>
            <person name="van Eijk R."/>
            <person name="Schleper C."/>
            <person name="Guy L."/>
            <person name="Ettema T.J."/>
        </authorList>
    </citation>
    <scope>NUCLEOTIDE SEQUENCE</scope>
</reference>
<organism evidence="1">
    <name type="scientific">marine sediment metagenome</name>
    <dbReference type="NCBI Taxonomy" id="412755"/>
    <lineage>
        <taxon>unclassified sequences</taxon>
        <taxon>metagenomes</taxon>
        <taxon>ecological metagenomes</taxon>
    </lineage>
</organism>
<protein>
    <submittedName>
        <fullName evidence="1">Uncharacterized protein</fullName>
    </submittedName>
</protein>
<feature type="non-terminal residue" evidence="1">
    <location>
        <position position="113"/>
    </location>
</feature>